<feature type="compositionally biased region" description="Low complexity" evidence="1">
    <location>
        <begin position="378"/>
        <end position="410"/>
    </location>
</feature>
<dbReference type="AlphaFoldDB" id="F6FPP6"/>
<feature type="region of interest" description="Disordered" evidence="1">
    <location>
        <begin position="69"/>
        <end position="102"/>
    </location>
</feature>
<accession>F6FPP6</accession>
<dbReference type="STRING" id="743718.Isova_2043"/>
<gene>
    <name evidence="2" type="ordered locus">Isova_2043</name>
</gene>
<dbReference type="RefSeq" id="WP_013839169.1">
    <property type="nucleotide sequence ID" value="NC_015588.1"/>
</dbReference>
<proteinExistence type="predicted"/>
<dbReference type="Proteomes" id="UP000009236">
    <property type="component" value="Chromosome"/>
</dbReference>
<protein>
    <submittedName>
        <fullName evidence="2">Uncharacterized protein</fullName>
    </submittedName>
</protein>
<dbReference type="EMBL" id="CP002810">
    <property type="protein sequence ID" value="AEG44778.1"/>
    <property type="molecule type" value="Genomic_DNA"/>
</dbReference>
<keyword evidence="3" id="KW-1185">Reference proteome</keyword>
<dbReference type="eggNOG" id="COG1994">
    <property type="taxonomic scope" value="Bacteria"/>
</dbReference>
<feature type="region of interest" description="Disordered" evidence="1">
    <location>
        <begin position="137"/>
        <end position="157"/>
    </location>
</feature>
<organism evidence="3">
    <name type="scientific">Isoptericola variabilis (strain 225)</name>
    <dbReference type="NCBI Taxonomy" id="743718"/>
    <lineage>
        <taxon>Bacteria</taxon>
        <taxon>Bacillati</taxon>
        <taxon>Actinomycetota</taxon>
        <taxon>Actinomycetes</taxon>
        <taxon>Micrococcales</taxon>
        <taxon>Promicromonosporaceae</taxon>
        <taxon>Isoptericola</taxon>
    </lineage>
</organism>
<feature type="region of interest" description="Disordered" evidence="1">
    <location>
        <begin position="322"/>
        <end position="430"/>
    </location>
</feature>
<feature type="compositionally biased region" description="Pro residues" evidence="1">
    <location>
        <begin position="363"/>
        <end position="377"/>
    </location>
</feature>
<sequence>MLGRIGFRFFRGLVRWSRDSAPKRVAAAALGAAVLGGLAWAWWPDPGTHRPIQPDERGTLTALLQPAQHVRPAAAPAVADEPGGTSPATSTGAPQAGAAAERVLSGGQPLVAAFEKGEPLPTRDDPALALVLVPTEDADGAGTAPSQDPGDGSGGAHEDVWVFPFDKPLPPSEGDNQALAVATADGSVTYDVAFAVVWADGDEVLKVNEAHAYASCTDCVAVAVAFQVVLVMDDARVVVPQNLAVAANYDCYECITAAIASQLVLSVTGEPGEQQLRALGEVWNELVRFAEGITSRSITEIIATLEAVKAEIVEILADAPLVEPTPVPAGSPSPSTEGAPPPTEAPSSDPSPPASEPSTSTPAPTPEPTQEPAPAPEPTAEQPTSTPETTTPEPSSPEPTGEESSPTQESAPAQEPAASTEPAPTGSTSP</sequence>
<reference evidence="2 3" key="1">
    <citation type="submission" date="2011-05" db="EMBL/GenBank/DDBJ databases">
        <title>Complete sequence of Isoptericola variabilis 225.</title>
        <authorList>
            <consortium name="US DOE Joint Genome Institute"/>
            <person name="Lucas S."/>
            <person name="Han J."/>
            <person name="Lapidus A."/>
            <person name="Cheng J.-F."/>
            <person name="Goodwin L."/>
            <person name="Pitluck S."/>
            <person name="Peters L."/>
            <person name="Mikhailova N."/>
            <person name="Zeytun A."/>
            <person name="Han C."/>
            <person name="Tapia R."/>
            <person name="Land M."/>
            <person name="Hauser L."/>
            <person name="Kyrpides N."/>
            <person name="Ivanova N."/>
            <person name="Pagani I."/>
            <person name="Siebers A."/>
            <person name="Allgaier M."/>
            <person name="Thelen M."/>
            <person name="Hugenholtz P."/>
            <person name="Gladden J."/>
            <person name="Woyke T."/>
        </authorList>
    </citation>
    <scope>NUCLEOTIDE SEQUENCE [LARGE SCALE GENOMIC DNA]</scope>
    <source>
        <strain evidence="3">225</strain>
    </source>
</reference>
<feature type="compositionally biased region" description="Pro residues" evidence="1">
    <location>
        <begin position="339"/>
        <end position="355"/>
    </location>
</feature>
<evidence type="ECO:0000313" key="3">
    <source>
        <dbReference type="Proteomes" id="UP000009236"/>
    </source>
</evidence>
<dbReference type="HOGENOM" id="CLU_637404_0_0_11"/>
<evidence type="ECO:0000256" key="1">
    <source>
        <dbReference type="SAM" id="MobiDB-lite"/>
    </source>
</evidence>
<dbReference type="KEGG" id="iva:Isova_2043"/>
<evidence type="ECO:0000313" key="2">
    <source>
        <dbReference type="EMBL" id="AEG44778.1"/>
    </source>
</evidence>
<name>F6FPP6_ISOV2</name>
<dbReference type="PRINTS" id="PR01217">
    <property type="entry name" value="PRICHEXTENSN"/>
</dbReference>